<evidence type="ECO:0000313" key="3">
    <source>
        <dbReference type="Proteomes" id="UP001597097"/>
    </source>
</evidence>
<dbReference type="InterPro" id="IPR047789">
    <property type="entry name" value="CU044_5270-like"/>
</dbReference>
<dbReference type="NCBIfam" id="NF038083">
    <property type="entry name" value="CU044_5270_fam"/>
    <property type="match status" value="1"/>
</dbReference>
<gene>
    <name evidence="2" type="ORF">ACFSJ0_42485</name>
</gene>
<accession>A0ABW4GR99</accession>
<sequence>MTNDHVVAALKPSALDEVALDEVTALDSDAKIAAIVATPRPAPAVRRHRALRMPLPLIASVVVAVVAAVMIPLFAGANDQRRLTPPNHAGTAVPFDARTFLLAGAEHVAAVRESVSGKYWHLKTRRCRTGVQRPMASVDNPPSSRPSGLPYRFTACETMEQWTSRSGFVRTVIGLDPKVSFDTPGDESNWRADGAPALTQRLGYTEDNGQSFTKWGLDGNHMGFDQLTNLPSDPSALRNVIAKSAVGRPQGSALDSFLWRFAPDLFAQPITQKTRAGLYRMLAQINGVRIVSSTFDTEGHPVVVLARSQPVRASAAGPIHKIEDRLVFRQDTYEFISSQFDPDRNAIVDEQMIAEWTDVLGPRQGQRGHD</sequence>
<comment type="caution">
    <text evidence="2">The sequence shown here is derived from an EMBL/GenBank/DDBJ whole genome shotgun (WGS) entry which is preliminary data.</text>
</comment>
<dbReference type="EMBL" id="JBHUCM010000042">
    <property type="protein sequence ID" value="MFD1543772.1"/>
    <property type="molecule type" value="Genomic_DNA"/>
</dbReference>
<proteinExistence type="predicted"/>
<keyword evidence="3" id="KW-1185">Reference proteome</keyword>
<protein>
    <submittedName>
        <fullName evidence="2">CU044_5270 family protein</fullName>
    </submittedName>
</protein>
<keyword evidence="1" id="KW-1133">Transmembrane helix</keyword>
<evidence type="ECO:0000256" key="1">
    <source>
        <dbReference type="SAM" id="Phobius"/>
    </source>
</evidence>
<keyword evidence="1" id="KW-0812">Transmembrane</keyword>
<name>A0ABW4GR99_9ACTN</name>
<dbReference type="RefSeq" id="WP_219534885.1">
    <property type="nucleotide sequence ID" value="NZ_JAHKRM010000024.1"/>
</dbReference>
<evidence type="ECO:0000313" key="2">
    <source>
        <dbReference type="EMBL" id="MFD1543772.1"/>
    </source>
</evidence>
<feature type="transmembrane region" description="Helical" evidence="1">
    <location>
        <begin position="55"/>
        <end position="75"/>
    </location>
</feature>
<reference evidence="3" key="1">
    <citation type="journal article" date="2019" name="Int. J. Syst. Evol. Microbiol.">
        <title>The Global Catalogue of Microorganisms (GCM) 10K type strain sequencing project: providing services to taxonomists for standard genome sequencing and annotation.</title>
        <authorList>
            <consortium name="The Broad Institute Genomics Platform"/>
            <consortium name="The Broad Institute Genome Sequencing Center for Infectious Disease"/>
            <person name="Wu L."/>
            <person name="Ma J."/>
        </authorList>
    </citation>
    <scope>NUCLEOTIDE SEQUENCE [LARGE SCALE GENOMIC DNA]</scope>
    <source>
        <strain evidence="3">CGMCC 1.15399</strain>
    </source>
</reference>
<organism evidence="2 3">
    <name type="scientific">Nonomuraea guangzhouensis</name>
    <dbReference type="NCBI Taxonomy" id="1291555"/>
    <lineage>
        <taxon>Bacteria</taxon>
        <taxon>Bacillati</taxon>
        <taxon>Actinomycetota</taxon>
        <taxon>Actinomycetes</taxon>
        <taxon>Streptosporangiales</taxon>
        <taxon>Streptosporangiaceae</taxon>
        <taxon>Nonomuraea</taxon>
    </lineage>
</organism>
<keyword evidence="1" id="KW-0472">Membrane</keyword>
<dbReference type="Proteomes" id="UP001597097">
    <property type="component" value="Unassembled WGS sequence"/>
</dbReference>